<evidence type="ECO:0000313" key="5">
    <source>
        <dbReference type="Proteomes" id="UP000031599"/>
    </source>
</evidence>
<dbReference type="PROSITE" id="PS00086">
    <property type="entry name" value="CYTOCHROME_P450"/>
    <property type="match status" value="1"/>
</dbReference>
<dbReference type="InterPro" id="IPR036396">
    <property type="entry name" value="Cyt_P450_sf"/>
</dbReference>
<proteinExistence type="inferred from homology"/>
<accession>A0A0C2A1N7</accession>
<feature type="region of interest" description="Disordered" evidence="3">
    <location>
        <begin position="156"/>
        <end position="184"/>
    </location>
</feature>
<keyword evidence="2" id="KW-0408">Iron</keyword>
<protein>
    <submittedName>
        <fullName evidence="4">Putative cytochrome P450 hydroxylase</fullName>
    </submittedName>
</protein>
<evidence type="ECO:0000256" key="3">
    <source>
        <dbReference type="SAM" id="MobiDB-lite"/>
    </source>
</evidence>
<evidence type="ECO:0000256" key="1">
    <source>
        <dbReference type="ARBA" id="ARBA00010617"/>
    </source>
</evidence>
<evidence type="ECO:0000256" key="2">
    <source>
        <dbReference type="RuleBase" id="RU000461"/>
    </source>
</evidence>
<dbReference type="SUPFAM" id="SSF48264">
    <property type="entry name" value="Cytochrome P450"/>
    <property type="match status" value="1"/>
</dbReference>
<dbReference type="AlphaFoldDB" id="A0A0C2A1N7"/>
<keyword evidence="2" id="KW-0560">Oxidoreductase</keyword>
<keyword evidence="2" id="KW-0503">Monooxygenase</keyword>
<reference evidence="4 5" key="1">
    <citation type="submission" date="2014-12" db="EMBL/GenBank/DDBJ databases">
        <title>Genome assembly of Enhygromyxa salina DSM 15201.</title>
        <authorList>
            <person name="Sharma G."/>
            <person name="Subramanian S."/>
        </authorList>
    </citation>
    <scope>NUCLEOTIDE SEQUENCE [LARGE SCALE GENOMIC DNA]</scope>
    <source>
        <strain evidence="4 5">DSM 15201</strain>
    </source>
</reference>
<dbReference type="InterPro" id="IPR017972">
    <property type="entry name" value="Cyt_P450_CS"/>
</dbReference>
<sequence length="184" mass="20453">MTSAQVRARGIMAWAANRRDRSRCQLSVLRNPEQMTKLRADPELIRPMLEETLRIEAPIQYTYRMAKRDFELFGEHIQSGEIIVLVFASANRDRAVFDCPHQFDIARKPNSHLTFGYGLHHCVGTQVARQPPPSVSLIATSSGFHLALHLTASRTTSSPPFTASPVPVPVPNPEPTPGARTSQS</sequence>
<gene>
    <name evidence="4" type="ORF">DB30_03466</name>
</gene>
<comment type="similarity">
    <text evidence="1 2">Belongs to the cytochrome P450 family.</text>
</comment>
<evidence type="ECO:0000313" key="4">
    <source>
        <dbReference type="EMBL" id="KIG17283.1"/>
    </source>
</evidence>
<dbReference type="PANTHER" id="PTHR46696">
    <property type="entry name" value="P450, PUTATIVE (EUROFUNG)-RELATED"/>
    <property type="match status" value="1"/>
</dbReference>
<name>A0A0C2A1N7_9BACT</name>
<dbReference type="GO" id="GO:0020037">
    <property type="term" value="F:heme binding"/>
    <property type="evidence" value="ECO:0007669"/>
    <property type="project" value="InterPro"/>
</dbReference>
<dbReference type="Proteomes" id="UP000031599">
    <property type="component" value="Unassembled WGS sequence"/>
</dbReference>
<dbReference type="PRINTS" id="PR00359">
    <property type="entry name" value="BP450"/>
</dbReference>
<dbReference type="InterPro" id="IPR002397">
    <property type="entry name" value="Cyt_P450_B"/>
</dbReference>
<dbReference type="GO" id="GO:0016705">
    <property type="term" value="F:oxidoreductase activity, acting on paired donors, with incorporation or reduction of molecular oxygen"/>
    <property type="evidence" value="ECO:0007669"/>
    <property type="project" value="InterPro"/>
</dbReference>
<keyword evidence="2" id="KW-0349">Heme</keyword>
<dbReference type="GO" id="GO:0004497">
    <property type="term" value="F:monooxygenase activity"/>
    <property type="evidence" value="ECO:0007669"/>
    <property type="project" value="UniProtKB-KW"/>
</dbReference>
<comment type="caution">
    <text evidence="4">The sequence shown here is derived from an EMBL/GenBank/DDBJ whole genome shotgun (WGS) entry which is preliminary data.</text>
</comment>
<dbReference type="InterPro" id="IPR001128">
    <property type="entry name" value="Cyt_P450"/>
</dbReference>
<dbReference type="PANTHER" id="PTHR46696:SF1">
    <property type="entry name" value="CYTOCHROME P450 YJIB-RELATED"/>
    <property type="match status" value="1"/>
</dbReference>
<keyword evidence="2" id="KW-0479">Metal-binding</keyword>
<dbReference type="Gene3D" id="1.10.630.10">
    <property type="entry name" value="Cytochrome P450"/>
    <property type="match status" value="1"/>
</dbReference>
<dbReference type="EMBL" id="JMCC02000027">
    <property type="protein sequence ID" value="KIG17283.1"/>
    <property type="molecule type" value="Genomic_DNA"/>
</dbReference>
<feature type="compositionally biased region" description="Pro residues" evidence="3">
    <location>
        <begin position="166"/>
        <end position="176"/>
    </location>
</feature>
<dbReference type="Pfam" id="PF00067">
    <property type="entry name" value="p450"/>
    <property type="match status" value="1"/>
</dbReference>
<organism evidence="4 5">
    <name type="scientific">Enhygromyxa salina</name>
    <dbReference type="NCBI Taxonomy" id="215803"/>
    <lineage>
        <taxon>Bacteria</taxon>
        <taxon>Pseudomonadati</taxon>
        <taxon>Myxococcota</taxon>
        <taxon>Polyangia</taxon>
        <taxon>Nannocystales</taxon>
        <taxon>Nannocystaceae</taxon>
        <taxon>Enhygromyxa</taxon>
    </lineage>
</organism>
<dbReference type="GO" id="GO:0005506">
    <property type="term" value="F:iron ion binding"/>
    <property type="evidence" value="ECO:0007669"/>
    <property type="project" value="InterPro"/>
</dbReference>